<feature type="signal peptide" evidence="2">
    <location>
        <begin position="1"/>
        <end position="29"/>
    </location>
</feature>
<comment type="caution">
    <text evidence="4">The sequence shown here is derived from an EMBL/GenBank/DDBJ whole genome shotgun (WGS) entry which is preliminary data.</text>
</comment>
<evidence type="ECO:0000256" key="1">
    <source>
        <dbReference type="SAM" id="MobiDB-lite"/>
    </source>
</evidence>
<gene>
    <name evidence="4" type="ORF">HMPREF9153_2293</name>
</gene>
<dbReference type="AlphaFoldDB" id="G4CYU2"/>
<dbReference type="HOGENOM" id="CLU_754118_0_0_11"/>
<feature type="domain" description="Phytase-like" evidence="3">
    <location>
        <begin position="68"/>
        <end position="330"/>
    </location>
</feature>
<dbReference type="PANTHER" id="PTHR37957:SF1">
    <property type="entry name" value="PHYTASE-LIKE DOMAIN-CONTAINING PROTEIN"/>
    <property type="match status" value="1"/>
</dbReference>
<dbReference type="EMBL" id="AGBA01000015">
    <property type="protein sequence ID" value="EGY77340.1"/>
    <property type="molecule type" value="Genomic_DNA"/>
</dbReference>
<feature type="chain" id="PRO_5003462553" description="Phytase-like domain-containing protein" evidence="2">
    <location>
        <begin position="30"/>
        <end position="367"/>
    </location>
</feature>
<organism evidence="4 5">
    <name type="scientific">Cutibacterium avidum ATCC 25577</name>
    <dbReference type="NCBI Taxonomy" id="997355"/>
    <lineage>
        <taxon>Bacteria</taxon>
        <taxon>Bacillati</taxon>
        <taxon>Actinomycetota</taxon>
        <taxon>Actinomycetes</taxon>
        <taxon>Propionibacteriales</taxon>
        <taxon>Propionibacteriaceae</taxon>
        <taxon>Cutibacterium</taxon>
    </lineage>
</organism>
<accession>G4CYU2</accession>
<keyword evidence="2" id="KW-0732">Signal</keyword>
<evidence type="ECO:0000259" key="3">
    <source>
        <dbReference type="Pfam" id="PF13449"/>
    </source>
</evidence>
<protein>
    <recommendedName>
        <fullName evidence="3">Phytase-like domain-containing protein</fullName>
    </recommendedName>
</protein>
<dbReference type="InterPro" id="IPR027372">
    <property type="entry name" value="Phytase-like_dom"/>
</dbReference>
<dbReference type="Proteomes" id="UP000005332">
    <property type="component" value="Unassembled WGS sequence"/>
</dbReference>
<evidence type="ECO:0000313" key="5">
    <source>
        <dbReference type="Proteomes" id="UP000005332"/>
    </source>
</evidence>
<evidence type="ECO:0000313" key="4">
    <source>
        <dbReference type="EMBL" id="EGY77340.1"/>
    </source>
</evidence>
<feature type="region of interest" description="Disordered" evidence="1">
    <location>
        <begin position="319"/>
        <end position="367"/>
    </location>
</feature>
<dbReference type="SUPFAM" id="SSF63829">
    <property type="entry name" value="Calcium-dependent phosphotriesterase"/>
    <property type="match status" value="1"/>
</dbReference>
<dbReference type="PATRIC" id="fig|997355.3.peg.2269"/>
<dbReference type="InterPro" id="IPR015943">
    <property type="entry name" value="WD40/YVTN_repeat-like_dom_sf"/>
</dbReference>
<proteinExistence type="predicted"/>
<feature type="compositionally biased region" description="Low complexity" evidence="1">
    <location>
        <begin position="336"/>
        <end position="348"/>
    </location>
</feature>
<reference evidence="4 5" key="1">
    <citation type="submission" date="2011-06" db="EMBL/GenBank/DDBJ databases">
        <authorList>
            <person name="Muzny D."/>
            <person name="Qin X."/>
            <person name="Deng J."/>
            <person name="Jiang H."/>
            <person name="Liu Y."/>
            <person name="Qu J."/>
            <person name="Song X.-Z."/>
            <person name="Zhang L."/>
            <person name="Thornton R."/>
            <person name="Coyle M."/>
            <person name="Francisco L."/>
            <person name="Jackson L."/>
            <person name="Javaid M."/>
            <person name="Korchina V."/>
            <person name="Kovar C."/>
            <person name="Mata R."/>
            <person name="Mathew T."/>
            <person name="Ngo R."/>
            <person name="Nguyen L."/>
            <person name="Nguyen N."/>
            <person name="Okwuonu G."/>
            <person name="Ongeri F."/>
            <person name="Pham C."/>
            <person name="Simmons D."/>
            <person name="Wilczek-Boney K."/>
            <person name="Hale W."/>
            <person name="Jakkamsetti A."/>
            <person name="Pham P."/>
            <person name="Ruth R."/>
            <person name="San Lucas F."/>
            <person name="Warren J."/>
            <person name="Zhang J."/>
            <person name="Zhao Z."/>
            <person name="Zhou C."/>
            <person name="Zhu D."/>
            <person name="Lee S."/>
            <person name="Bess C."/>
            <person name="Blankenburg K."/>
            <person name="Forbes L."/>
            <person name="Fu Q."/>
            <person name="Gubbala S."/>
            <person name="Hirani K."/>
            <person name="Jayaseelan J.C."/>
            <person name="Lara F."/>
            <person name="Munidasa M."/>
            <person name="Palculict T."/>
            <person name="Patil S."/>
            <person name="Pu L.-L."/>
            <person name="Saada N."/>
            <person name="Tang L."/>
            <person name="Weissenberger G."/>
            <person name="Zhu Y."/>
            <person name="Hemphill L."/>
            <person name="Shang Y."/>
            <person name="Youmans B."/>
            <person name="Ayvaz T."/>
            <person name="Ross M."/>
            <person name="Santibanez J."/>
            <person name="Aqrawi P."/>
            <person name="Gross S."/>
            <person name="Joshi V."/>
            <person name="Fowler G."/>
            <person name="Nazareth L."/>
            <person name="Reid J."/>
            <person name="Worley K."/>
            <person name="Petrosino J."/>
            <person name="Highlander S."/>
            <person name="Gibbs R."/>
        </authorList>
    </citation>
    <scope>NUCLEOTIDE SEQUENCE [LARGE SCALE GENOMIC DNA]</scope>
    <source>
        <strain evidence="4 5">ATCC 25577</strain>
    </source>
</reference>
<keyword evidence="5" id="KW-1185">Reference proteome</keyword>
<evidence type="ECO:0000256" key="2">
    <source>
        <dbReference type="SAM" id="SignalP"/>
    </source>
</evidence>
<dbReference type="Pfam" id="PF13449">
    <property type="entry name" value="Phytase-like"/>
    <property type="match status" value="1"/>
</dbReference>
<dbReference type="RefSeq" id="WP_004811947.1">
    <property type="nucleotide sequence ID" value="NZ_JH165054.1"/>
</dbReference>
<sequence>MHRHLTRGLAATACAAALTCPLAPGVASAEPTTDAIEVYTGGAPVLSTAPNGVKITDSGFGSAFAHRNGDPDDVYYGLTDRGPNTDSDADNEKIEPVKFQPSIAKFRLVNGHMDLVKRIGLVTKDGTPMNGAVNPEASTGETIVDINGRTIAPSKAGIDSEGLVVAPDGSFWVSDEYGPYVVHFDAQGREISRLKPFDGTLPRELAFRTPNRGMEGLTLTPDGKTLVGTMQSALETPDLSGSSKKVPFVRIVTIDVASGRTTGQYLYQLHLSQAKTSVSEITALGNHTLLVDERDGDPGKDTFKRLYKIDLSKATNVNDAKSVPGATYDAAKGGYSSTASPSRVSSRPTSPPRTTRRRPPRSSPPTA</sequence>
<dbReference type="PANTHER" id="PTHR37957">
    <property type="entry name" value="BLR7070 PROTEIN"/>
    <property type="match status" value="1"/>
</dbReference>
<dbReference type="Gene3D" id="2.130.10.10">
    <property type="entry name" value="YVTN repeat-like/Quinoprotein amine dehydrogenase"/>
    <property type="match status" value="1"/>
</dbReference>
<name>G4CYU2_9ACTN</name>